<keyword evidence="2" id="KW-1185">Reference proteome</keyword>
<dbReference type="EMBL" id="KN457724">
    <property type="protein sequence ID" value="KHG30533.1"/>
    <property type="molecule type" value="Genomic_DNA"/>
</dbReference>
<sequence length="71" mass="8350">MTLGLPWCDFVYDHVWDIAIDMRLRIFKASSSSRIVKDHHHTINLYFGTLKLPCEKWLDHNVNACVYSVMP</sequence>
<organism evidence="1 2">
    <name type="scientific">Gossypium arboreum</name>
    <name type="common">Tree cotton</name>
    <name type="synonym">Gossypium nanking</name>
    <dbReference type="NCBI Taxonomy" id="29729"/>
    <lineage>
        <taxon>Eukaryota</taxon>
        <taxon>Viridiplantae</taxon>
        <taxon>Streptophyta</taxon>
        <taxon>Embryophyta</taxon>
        <taxon>Tracheophyta</taxon>
        <taxon>Spermatophyta</taxon>
        <taxon>Magnoliopsida</taxon>
        <taxon>eudicotyledons</taxon>
        <taxon>Gunneridae</taxon>
        <taxon>Pentapetalae</taxon>
        <taxon>rosids</taxon>
        <taxon>malvids</taxon>
        <taxon>Malvales</taxon>
        <taxon>Malvaceae</taxon>
        <taxon>Malvoideae</taxon>
        <taxon>Gossypium</taxon>
    </lineage>
</organism>
<accession>A0A0B0PVM2</accession>
<dbReference type="AlphaFoldDB" id="A0A0B0PVM2"/>
<dbReference type="Proteomes" id="UP000032142">
    <property type="component" value="Unassembled WGS sequence"/>
</dbReference>
<reference evidence="2" key="1">
    <citation type="submission" date="2014-09" db="EMBL/GenBank/DDBJ databases">
        <authorList>
            <person name="Mudge J."/>
            <person name="Ramaraj T."/>
            <person name="Lindquist I.E."/>
            <person name="Bharti A.K."/>
            <person name="Sundararajan A."/>
            <person name="Cameron C.T."/>
            <person name="Woodward J.E."/>
            <person name="May G.D."/>
            <person name="Brubaker C."/>
            <person name="Broadhvest J."/>
            <person name="Wilkins T.A."/>
        </authorList>
    </citation>
    <scope>NUCLEOTIDE SEQUENCE</scope>
    <source>
        <strain evidence="2">cv. AKA8401</strain>
    </source>
</reference>
<gene>
    <name evidence="1" type="ORF">F383_11464</name>
</gene>
<name>A0A0B0PVM2_GOSAR</name>
<protein>
    <submittedName>
        <fullName evidence="1">Uncharacterized protein</fullName>
    </submittedName>
</protein>
<evidence type="ECO:0000313" key="1">
    <source>
        <dbReference type="EMBL" id="KHG30533.1"/>
    </source>
</evidence>
<evidence type="ECO:0000313" key="2">
    <source>
        <dbReference type="Proteomes" id="UP000032142"/>
    </source>
</evidence>
<proteinExistence type="predicted"/>